<evidence type="ECO:0000313" key="2">
    <source>
        <dbReference type="Proteomes" id="UP000182444"/>
    </source>
</evidence>
<reference evidence="1 2" key="1">
    <citation type="journal article" date="2016" name="PLoS ONE">
        <title>Sequence Assembly of Yarrowia lipolytica Strain W29/CLIB89 Shows Transposable Element Diversity.</title>
        <authorList>
            <person name="Magnan C."/>
            <person name="Yu J."/>
            <person name="Chang I."/>
            <person name="Jahn E."/>
            <person name="Kanomata Y."/>
            <person name="Wu J."/>
            <person name="Zeller M."/>
            <person name="Oakes M."/>
            <person name="Baldi P."/>
            <person name="Sandmeyer S."/>
        </authorList>
    </citation>
    <scope>NUCLEOTIDE SEQUENCE [LARGE SCALE GENOMIC DNA]</scope>
    <source>
        <strain evidence="2">CLIB89(W29)</strain>
    </source>
</reference>
<gene>
    <name evidence="1" type="ORF">YALI1_C15412g</name>
</gene>
<dbReference type="EMBL" id="CP017555">
    <property type="protein sequence ID" value="AOW02670.1"/>
    <property type="molecule type" value="Genomic_DNA"/>
</dbReference>
<protein>
    <submittedName>
        <fullName evidence="1">Uncharacterized protein</fullName>
    </submittedName>
</protein>
<dbReference type="RefSeq" id="XP_068138400.1">
    <property type="nucleotide sequence ID" value="XM_068282299.1"/>
</dbReference>
<sequence>MSSGIYNELFIVYVNLISSLSKHQKCTHISLGLTNTSYSVTNRPNLFHASPATCGNLGAGGGFCNCGGNNDMGQVLQVSFCCSCCQLSSGIFGSRSSCVMTQLAGGEQFWSGQMRHTECRKNRMRTVDILACQLKLWVSTRVLF</sequence>
<name>A0A1D8NAM0_YARLL</name>
<accession>A0A1D8NAM0</accession>
<dbReference type="VEuPathDB" id="FungiDB:YALI1_C15412g"/>
<evidence type="ECO:0000313" key="1">
    <source>
        <dbReference type="EMBL" id="AOW02670.1"/>
    </source>
</evidence>
<proteinExistence type="predicted"/>
<dbReference type="AlphaFoldDB" id="A0A1D8NAM0"/>
<dbReference type="Proteomes" id="UP000182444">
    <property type="component" value="Chromosome 1C"/>
</dbReference>
<organism evidence="1 2">
    <name type="scientific">Yarrowia lipolytica</name>
    <name type="common">Candida lipolytica</name>
    <dbReference type="NCBI Taxonomy" id="4952"/>
    <lineage>
        <taxon>Eukaryota</taxon>
        <taxon>Fungi</taxon>
        <taxon>Dikarya</taxon>
        <taxon>Ascomycota</taxon>
        <taxon>Saccharomycotina</taxon>
        <taxon>Dipodascomycetes</taxon>
        <taxon>Dipodascales</taxon>
        <taxon>Dipodascales incertae sedis</taxon>
        <taxon>Yarrowia</taxon>
    </lineage>
</organism>
<dbReference type="GeneID" id="94582936"/>